<dbReference type="Proteomes" id="UP000278222">
    <property type="component" value="Unassembled WGS sequence"/>
</dbReference>
<comment type="caution">
    <text evidence="7">The sequence shown here is derived from an EMBL/GenBank/DDBJ whole genome shotgun (WGS) entry which is preliminary data.</text>
</comment>
<proteinExistence type="inferred from homology"/>
<feature type="chain" id="PRO_5017929657" evidence="5">
    <location>
        <begin position="23"/>
        <end position="529"/>
    </location>
</feature>
<evidence type="ECO:0000313" key="7">
    <source>
        <dbReference type="EMBL" id="ROP83403.1"/>
    </source>
</evidence>
<evidence type="ECO:0000256" key="4">
    <source>
        <dbReference type="ARBA" id="ARBA00022729"/>
    </source>
</evidence>
<dbReference type="OrthoDB" id="7318145at2"/>
<feature type="domain" description="Solute-binding protein family 5" evidence="6">
    <location>
        <begin position="65"/>
        <end position="438"/>
    </location>
</feature>
<evidence type="ECO:0000313" key="8">
    <source>
        <dbReference type="Proteomes" id="UP000278222"/>
    </source>
</evidence>
<dbReference type="Gene3D" id="3.10.105.10">
    <property type="entry name" value="Dipeptide-binding Protein, Domain 3"/>
    <property type="match status" value="1"/>
</dbReference>
<keyword evidence="8" id="KW-1185">Reference proteome</keyword>
<name>A0A3N1KNY2_9PROT</name>
<dbReference type="CDD" id="cd08498">
    <property type="entry name" value="PBP2_NikA_DppA_OppA_like_2"/>
    <property type="match status" value="1"/>
</dbReference>
<dbReference type="GO" id="GO:0043190">
    <property type="term" value="C:ATP-binding cassette (ABC) transporter complex"/>
    <property type="evidence" value="ECO:0007669"/>
    <property type="project" value="InterPro"/>
</dbReference>
<keyword evidence="3" id="KW-0813">Transport</keyword>
<sequence>MRSRLLMAAAAIALLMAAPADAKTFRFSSSGDVNGLDPHVNNETPTNAMKNNLYEALIYRLPDLKLVPSLATEWKQTSPTVWRFKLRQGVKFHDGSPFTADDVAFSIKRNNHEQSGMGTYSASVVDVKKIDDFTVELVTNVPDPILDQNLPAVFIMSKTWAEKNNTTTPVRGIVGNESYANTHANGTGPFKVLERVPDTRTVLVPNKEWWGKVEHNLTRVELRPIANAATRVAALLSGEIDMMYPVPLQDVPRLKRTAGIKVLEGPELRTIFFGMDQWRPESLDMPGSGKNPFKDVRVRRAVYQAIDINAIQRVVMRGASTPTGLMIAPGINGFSKELNERYPLDPEGAKKLLAEAGYPEGFPVTLDCPNDRYVNDEAICQAVVPMLARIGVQVKLNSQTKSKHFDKIGQRSGNASSFYMLGWTPGSFDAHNMLFNILVTMNSGLPGAGANNSGRYSNARIDELTKLIGGETDQEKRNQMIYEAMKIHKEEFGHIPLHQQALAWGLRDSVVSMPQSPSDSAQVRFVKMK</sequence>
<evidence type="ECO:0000256" key="2">
    <source>
        <dbReference type="ARBA" id="ARBA00005695"/>
    </source>
</evidence>
<dbReference type="InterPro" id="IPR030678">
    <property type="entry name" value="Peptide/Ni-bd"/>
</dbReference>
<evidence type="ECO:0000256" key="3">
    <source>
        <dbReference type="ARBA" id="ARBA00022448"/>
    </source>
</evidence>
<keyword evidence="4 5" id="KW-0732">Signal</keyword>
<evidence type="ECO:0000256" key="5">
    <source>
        <dbReference type="SAM" id="SignalP"/>
    </source>
</evidence>
<dbReference type="SUPFAM" id="SSF53850">
    <property type="entry name" value="Periplasmic binding protein-like II"/>
    <property type="match status" value="1"/>
</dbReference>
<accession>A0A3N1KNY2</accession>
<dbReference type="EMBL" id="RJKX01000017">
    <property type="protein sequence ID" value="ROP83403.1"/>
    <property type="molecule type" value="Genomic_DNA"/>
</dbReference>
<dbReference type="Pfam" id="PF00496">
    <property type="entry name" value="SBP_bac_5"/>
    <property type="match status" value="1"/>
</dbReference>
<dbReference type="InterPro" id="IPR039424">
    <property type="entry name" value="SBP_5"/>
</dbReference>
<protein>
    <submittedName>
        <fullName evidence="7">Peptide/nickel transport system substrate-binding protein</fullName>
    </submittedName>
</protein>
<dbReference type="AlphaFoldDB" id="A0A3N1KNY2"/>
<feature type="signal peptide" evidence="5">
    <location>
        <begin position="1"/>
        <end position="22"/>
    </location>
</feature>
<evidence type="ECO:0000256" key="1">
    <source>
        <dbReference type="ARBA" id="ARBA00004418"/>
    </source>
</evidence>
<evidence type="ECO:0000259" key="6">
    <source>
        <dbReference type="Pfam" id="PF00496"/>
    </source>
</evidence>
<dbReference type="PANTHER" id="PTHR30290">
    <property type="entry name" value="PERIPLASMIC BINDING COMPONENT OF ABC TRANSPORTER"/>
    <property type="match status" value="1"/>
</dbReference>
<dbReference type="PIRSF" id="PIRSF002741">
    <property type="entry name" value="MppA"/>
    <property type="match status" value="1"/>
</dbReference>
<gene>
    <name evidence="7" type="ORF">EDC65_4937</name>
</gene>
<organism evidence="7 8">
    <name type="scientific">Stella humosa</name>
    <dbReference type="NCBI Taxonomy" id="94"/>
    <lineage>
        <taxon>Bacteria</taxon>
        <taxon>Pseudomonadati</taxon>
        <taxon>Pseudomonadota</taxon>
        <taxon>Alphaproteobacteria</taxon>
        <taxon>Rhodospirillales</taxon>
        <taxon>Stellaceae</taxon>
        <taxon>Stella</taxon>
    </lineage>
</organism>
<dbReference type="Gene3D" id="3.40.190.10">
    <property type="entry name" value="Periplasmic binding protein-like II"/>
    <property type="match status" value="1"/>
</dbReference>
<dbReference type="GO" id="GO:0030288">
    <property type="term" value="C:outer membrane-bounded periplasmic space"/>
    <property type="evidence" value="ECO:0007669"/>
    <property type="project" value="UniProtKB-ARBA"/>
</dbReference>
<comment type="similarity">
    <text evidence="2">Belongs to the bacterial solute-binding protein 5 family.</text>
</comment>
<dbReference type="Gene3D" id="3.90.76.10">
    <property type="entry name" value="Dipeptide-binding Protein, Domain 1"/>
    <property type="match status" value="1"/>
</dbReference>
<dbReference type="InterPro" id="IPR000914">
    <property type="entry name" value="SBP_5_dom"/>
</dbReference>
<comment type="subcellular location">
    <subcellularLocation>
        <location evidence="1">Periplasm</location>
    </subcellularLocation>
</comment>
<dbReference type="GO" id="GO:0015833">
    <property type="term" value="P:peptide transport"/>
    <property type="evidence" value="ECO:0007669"/>
    <property type="project" value="TreeGrafter"/>
</dbReference>
<dbReference type="PANTHER" id="PTHR30290:SF9">
    <property type="entry name" value="OLIGOPEPTIDE-BINDING PROTEIN APPA"/>
    <property type="match status" value="1"/>
</dbReference>
<dbReference type="GO" id="GO:1904680">
    <property type="term" value="F:peptide transmembrane transporter activity"/>
    <property type="evidence" value="ECO:0007669"/>
    <property type="project" value="TreeGrafter"/>
</dbReference>
<reference evidence="7 8" key="1">
    <citation type="submission" date="2018-11" db="EMBL/GenBank/DDBJ databases">
        <title>Genomic Encyclopedia of Type Strains, Phase IV (KMG-IV): sequencing the most valuable type-strain genomes for metagenomic binning, comparative biology and taxonomic classification.</title>
        <authorList>
            <person name="Goeker M."/>
        </authorList>
    </citation>
    <scope>NUCLEOTIDE SEQUENCE [LARGE SCALE GENOMIC DNA]</scope>
    <source>
        <strain evidence="7 8">DSM 5900</strain>
    </source>
</reference>